<protein>
    <recommendedName>
        <fullName evidence="4">Cyclase dehydrase</fullName>
    </recommendedName>
</protein>
<proteinExistence type="predicted"/>
<evidence type="ECO:0008006" key="4">
    <source>
        <dbReference type="Google" id="ProtNLM"/>
    </source>
</evidence>
<dbReference type="AlphaFoldDB" id="A0ABD5CKR6"/>
<organism evidence="2 3">
    <name type="scientific">Paraburkholderia graminis</name>
    <dbReference type="NCBI Taxonomy" id="60548"/>
    <lineage>
        <taxon>Bacteria</taxon>
        <taxon>Pseudomonadati</taxon>
        <taxon>Pseudomonadota</taxon>
        <taxon>Betaproteobacteria</taxon>
        <taxon>Burkholderiales</taxon>
        <taxon>Burkholderiaceae</taxon>
        <taxon>Paraburkholderia</taxon>
    </lineage>
</organism>
<comment type="caution">
    <text evidence="2">The sequence shown here is derived from an EMBL/GenBank/DDBJ whole genome shotgun (WGS) entry which is preliminary data.</text>
</comment>
<dbReference type="EMBL" id="JAVIZN010000002">
    <property type="protein sequence ID" value="MDR6205928.1"/>
    <property type="molecule type" value="Genomic_DNA"/>
</dbReference>
<name>A0ABD5CKR6_9BURK</name>
<feature type="region of interest" description="Disordered" evidence="1">
    <location>
        <begin position="162"/>
        <end position="203"/>
    </location>
</feature>
<accession>A0ABD5CKR6</accession>
<reference evidence="2 3" key="1">
    <citation type="submission" date="2023-08" db="EMBL/GenBank/DDBJ databases">
        <title>Genome sequencing of plant associated microbes to promote plant fitness in Sorghum bicolor and Oryza sativa.</title>
        <authorList>
            <person name="Coleman-Derr D."/>
        </authorList>
    </citation>
    <scope>NUCLEOTIDE SEQUENCE [LARGE SCALE GENOMIC DNA]</scope>
    <source>
        <strain evidence="2 3">SLBN-33</strain>
    </source>
</reference>
<dbReference type="RefSeq" id="WP_029966285.1">
    <property type="nucleotide sequence ID" value="NZ_ATXV01000001.1"/>
</dbReference>
<dbReference type="Proteomes" id="UP001245184">
    <property type="component" value="Unassembled WGS sequence"/>
</dbReference>
<evidence type="ECO:0000313" key="3">
    <source>
        <dbReference type="Proteomes" id="UP001245184"/>
    </source>
</evidence>
<gene>
    <name evidence="2" type="ORF">QF025_004648</name>
</gene>
<evidence type="ECO:0000256" key="1">
    <source>
        <dbReference type="SAM" id="MobiDB-lite"/>
    </source>
</evidence>
<sequence length="203" mass="21250">MDSRNESKQEGVRALKEKLPQPDSVARGLAWFSIALGVAELVAPRMMARAAGVNAGPGAVRFYGLREIACGVGILASRNPRPFLWARVGGDALDLGTLALSSNKWSARDRQRATVAAVNVACVTALDVYAAKSAAAAPRLPSVDYSDRTGFARSAEEMRGAALADFETPRDMRAPDALAPYTRSGQSATQANAGRTGSATNGA</sequence>
<evidence type="ECO:0000313" key="2">
    <source>
        <dbReference type="EMBL" id="MDR6205928.1"/>
    </source>
</evidence>
<feature type="compositionally biased region" description="Polar residues" evidence="1">
    <location>
        <begin position="183"/>
        <end position="203"/>
    </location>
</feature>